<feature type="compositionally biased region" description="Polar residues" evidence="1">
    <location>
        <begin position="133"/>
        <end position="143"/>
    </location>
</feature>
<feature type="region of interest" description="Disordered" evidence="1">
    <location>
        <begin position="377"/>
        <end position="426"/>
    </location>
</feature>
<feature type="compositionally biased region" description="Polar residues" evidence="1">
    <location>
        <begin position="9"/>
        <end position="21"/>
    </location>
</feature>
<name>A0A1W5CTV3_9LECA</name>
<dbReference type="EMBL" id="FWEW01000268">
    <property type="protein sequence ID" value="SLM34286.1"/>
    <property type="molecule type" value="Genomic_DNA"/>
</dbReference>
<evidence type="ECO:0000313" key="3">
    <source>
        <dbReference type="Proteomes" id="UP000192927"/>
    </source>
</evidence>
<feature type="region of interest" description="Disordered" evidence="1">
    <location>
        <begin position="1"/>
        <end position="22"/>
    </location>
</feature>
<feature type="compositionally biased region" description="Polar residues" evidence="1">
    <location>
        <begin position="404"/>
        <end position="418"/>
    </location>
</feature>
<accession>A0A1W5CTV3</accession>
<proteinExistence type="predicted"/>
<organism evidence="2 3">
    <name type="scientific">Lasallia pustulata</name>
    <dbReference type="NCBI Taxonomy" id="136370"/>
    <lineage>
        <taxon>Eukaryota</taxon>
        <taxon>Fungi</taxon>
        <taxon>Dikarya</taxon>
        <taxon>Ascomycota</taxon>
        <taxon>Pezizomycotina</taxon>
        <taxon>Lecanoromycetes</taxon>
        <taxon>OSLEUM clade</taxon>
        <taxon>Umbilicariomycetidae</taxon>
        <taxon>Umbilicariales</taxon>
        <taxon>Umbilicariaceae</taxon>
        <taxon>Lasallia</taxon>
    </lineage>
</organism>
<sequence length="426" mass="49131">MEDTKDKSTATPSLKQPSNKPINPEDVWIQGINLSTSTPAEITLFVRWKIGIYKEFGWKGDELGELYEMDFDQFRAEDFERCEHNTQVLLRNVLRSQGLYVKKGRGVKIARELAYAIHNETKWPDDDPEKPISSPSRTKTPIRQDSPYDQVRRLAAEQSQSQSQSQSRSQLCQLPEDQVIDALARMEISGHSRELMAIAKSYTNDNHKYSGEATDSFNYKFTIFVDHCERAKVPPDALLKAFPIMLTGIALEFYYINCQGKYHTINDLFAIFKNYFKGDKHKRNKLSEWNGINLRTAIQMKPDKPIAETFRAMVQQLQQIQRGLSGEMRTDNMLRQKIIASCEDHPACNVACFRPSLSLPGLINDIHASISSYEKTKRAESNSSTFFTDRRYHRPSSDNDRQRPNNTSLNNRQGQRYPQQYPHLHP</sequence>
<feature type="region of interest" description="Disordered" evidence="1">
    <location>
        <begin position="121"/>
        <end position="145"/>
    </location>
</feature>
<dbReference type="AlphaFoldDB" id="A0A1W5CTV3"/>
<protein>
    <submittedName>
        <fullName evidence="2">Uncharacterized protein</fullName>
    </submittedName>
</protein>
<dbReference type="Proteomes" id="UP000192927">
    <property type="component" value="Unassembled WGS sequence"/>
</dbReference>
<keyword evidence="3" id="KW-1185">Reference proteome</keyword>
<evidence type="ECO:0000256" key="1">
    <source>
        <dbReference type="SAM" id="MobiDB-lite"/>
    </source>
</evidence>
<reference evidence="3" key="1">
    <citation type="submission" date="2017-03" db="EMBL/GenBank/DDBJ databases">
        <authorList>
            <person name="Sharma R."/>
            <person name="Thines M."/>
        </authorList>
    </citation>
    <scope>NUCLEOTIDE SEQUENCE [LARGE SCALE GENOMIC DNA]</scope>
</reference>
<evidence type="ECO:0000313" key="2">
    <source>
        <dbReference type="EMBL" id="SLM34286.1"/>
    </source>
</evidence>